<gene>
    <name evidence="2" type="primary">ORF114804</name>
</gene>
<feature type="region of interest" description="Disordered" evidence="1">
    <location>
        <begin position="131"/>
        <end position="153"/>
    </location>
</feature>
<feature type="non-terminal residue" evidence="2">
    <location>
        <position position="1"/>
    </location>
</feature>
<dbReference type="AlphaFoldDB" id="A0A0B7AHB7"/>
<reference evidence="2" key="1">
    <citation type="submission" date="2014-12" db="EMBL/GenBank/DDBJ databases">
        <title>Insight into the proteome of Arion vulgaris.</title>
        <authorList>
            <person name="Aradska J."/>
            <person name="Bulat T."/>
            <person name="Smidak R."/>
            <person name="Sarate P."/>
            <person name="Gangsoo J."/>
            <person name="Sialana F."/>
            <person name="Bilban M."/>
            <person name="Lubec G."/>
        </authorList>
    </citation>
    <scope>NUCLEOTIDE SEQUENCE</scope>
    <source>
        <tissue evidence="2">Skin</tissue>
    </source>
</reference>
<evidence type="ECO:0000256" key="1">
    <source>
        <dbReference type="SAM" id="MobiDB-lite"/>
    </source>
</evidence>
<evidence type="ECO:0000313" key="2">
    <source>
        <dbReference type="EMBL" id="CEK79320.1"/>
    </source>
</evidence>
<feature type="non-terminal residue" evidence="2">
    <location>
        <position position="265"/>
    </location>
</feature>
<name>A0A0B7AHB7_9EUPU</name>
<dbReference type="EMBL" id="HACG01032455">
    <property type="protein sequence ID" value="CEK79320.1"/>
    <property type="molecule type" value="Transcribed_RNA"/>
</dbReference>
<organism evidence="2">
    <name type="scientific">Arion vulgaris</name>
    <dbReference type="NCBI Taxonomy" id="1028688"/>
    <lineage>
        <taxon>Eukaryota</taxon>
        <taxon>Metazoa</taxon>
        <taxon>Spiralia</taxon>
        <taxon>Lophotrochozoa</taxon>
        <taxon>Mollusca</taxon>
        <taxon>Gastropoda</taxon>
        <taxon>Heterobranchia</taxon>
        <taxon>Euthyneura</taxon>
        <taxon>Panpulmonata</taxon>
        <taxon>Eupulmonata</taxon>
        <taxon>Stylommatophora</taxon>
        <taxon>Helicina</taxon>
        <taxon>Arionoidea</taxon>
        <taxon>Arionidae</taxon>
        <taxon>Arion</taxon>
    </lineage>
</organism>
<protein>
    <submittedName>
        <fullName evidence="2">Uncharacterized protein</fullName>
    </submittedName>
</protein>
<proteinExistence type="predicted"/>
<sequence length="265" mass="30393">DIKTEVNLTEINNDMDSACTTMIDQPDVRFSCSNSQTVDNVWQFEELDNVNWESDEDNADQSEFTIDRVHAEFIIDRTQREFSTDRSQKEFRSDRTGAIETVGKYDGNITQIIHNTKTRLGDGVVVEEIKGQEVPSEDRNNGDNKGGHRGNVDMDTKIKDIERSIEERNVIIEKKDIERTSVTDEHLTAQEEMHNIAEHVSDTHLLKNVLKEYSGEDLTVEKEVVEDKDDGFILVTSRKNQKKNINNKQPTEMMVTVSNDDDKNL</sequence>
<accession>A0A0B7AHB7</accession>